<keyword evidence="2" id="KW-0238">DNA-binding</keyword>
<proteinExistence type="predicted"/>
<dbReference type="AlphaFoldDB" id="A0A371Q264"/>
<protein>
    <submittedName>
        <fullName evidence="2">DNA-binding protein</fullName>
    </submittedName>
</protein>
<dbReference type="Proteomes" id="UP000262477">
    <property type="component" value="Unassembled WGS sequence"/>
</dbReference>
<name>A0A371Q264_STRIH</name>
<evidence type="ECO:0000313" key="3">
    <source>
        <dbReference type="Proteomes" id="UP000262477"/>
    </source>
</evidence>
<dbReference type="RefSeq" id="WP_128508553.1">
    <property type="nucleotide sequence ID" value="NZ_QUAC01000151.1"/>
</dbReference>
<comment type="caution">
    <text evidence="2">The sequence shown here is derived from an EMBL/GenBank/DDBJ whole genome shotgun (WGS) entry which is preliminary data.</text>
</comment>
<sequence>MPQPAREFALRTDNTESTYTEWRHQVRNGLTELQSTLVPLFHETQLFRIYSSTLVPGLLQTEGYAAAVLSAVADFPELPCDDSAEAARARVERSRVIHEPGKRCVLLIEEAVLYCQIGDSDALPTQLAYLIKAADLPPVSLGIVPMATRERAQLPQETFHVYDDTLVSVELVSAEVSITQPSEIAQYLKTFEQLRRMAVYGAEARALMLKALEALQ</sequence>
<dbReference type="GO" id="GO:0003677">
    <property type="term" value="F:DNA binding"/>
    <property type="evidence" value="ECO:0007669"/>
    <property type="project" value="UniProtKB-KW"/>
</dbReference>
<dbReference type="EMBL" id="QUAC01000151">
    <property type="protein sequence ID" value="REK88721.1"/>
    <property type="molecule type" value="Genomic_DNA"/>
</dbReference>
<accession>A0A371Q264</accession>
<dbReference type="InterPro" id="IPR043917">
    <property type="entry name" value="DUF5753"/>
</dbReference>
<organism evidence="2 3">
    <name type="scientific">Streptomyces inhibens</name>
    <dbReference type="NCBI Taxonomy" id="2293571"/>
    <lineage>
        <taxon>Bacteria</taxon>
        <taxon>Bacillati</taxon>
        <taxon>Actinomycetota</taxon>
        <taxon>Actinomycetes</taxon>
        <taxon>Kitasatosporales</taxon>
        <taxon>Streptomycetaceae</taxon>
        <taxon>Streptomyces</taxon>
    </lineage>
</organism>
<evidence type="ECO:0000313" key="2">
    <source>
        <dbReference type="EMBL" id="REK88721.1"/>
    </source>
</evidence>
<keyword evidence="3" id="KW-1185">Reference proteome</keyword>
<reference evidence="2 3" key="1">
    <citation type="submission" date="2018-08" db="EMBL/GenBank/DDBJ databases">
        <title>Streptomyces NEAU-D10 sp. nov., a novel Actinomycete isolated from soil.</title>
        <authorList>
            <person name="Jin L."/>
        </authorList>
    </citation>
    <scope>NUCLEOTIDE SEQUENCE [LARGE SCALE GENOMIC DNA]</scope>
    <source>
        <strain evidence="2 3">NEAU-D10</strain>
    </source>
</reference>
<gene>
    <name evidence="2" type="ORF">DY245_19645</name>
</gene>
<dbReference type="Pfam" id="PF19054">
    <property type="entry name" value="DUF5753"/>
    <property type="match status" value="1"/>
</dbReference>
<evidence type="ECO:0000259" key="1">
    <source>
        <dbReference type="Pfam" id="PF19054"/>
    </source>
</evidence>
<dbReference type="OrthoDB" id="4966777at2"/>
<feature type="domain" description="DUF5753" evidence="1">
    <location>
        <begin position="45"/>
        <end position="208"/>
    </location>
</feature>